<organism evidence="6 7">
    <name type="scientific">Holothuria leucospilota</name>
    <name type="common">Black long sea cucumber</name>
    <name type="synonym">Mertensiothuria leucospilota</name>
    <dbReference type="NCBI Taxonomy" id="206669"/>
    <lineage>
        <taxon>Eukaryota</taxon>
        <taxon>Metazoa</taxon>
        <taxon>Echinodermata</taxon>
        <taxon>Eleutherozoa</taxon>
        <taxon>Echinozoa</taxon>
        <taxon>Holothuroidea</taxon>
        <taxon>Aspidochirotacea</taxon>
        <taxon>Aspidochirotida</taxon>
        <taxon>Holothuriidae</taxon>
        <taxon>Holothuria</taxon>
    </lineage>
</organism>
<keyword evidence="2" id="KW-0597">Phosphoprotein</keyword>
<reference evidence="6" key="1">
    <citation type="submission" date="2021-10" db="EMBL/GenBank/DDBJ databases">
        <title>Tropical sea cucumber genome reveals ecological adaptation and Cuvierian tubules defense mechanism.</title>
        <authorList>
            <person name="Chen T."/>
        </authorList>
    </citation>
    <scope>NUCLEOTIDE SEQUENCE</scope>
    <source>
        <strain evidence="6">Nanhai2018</strain>
        <tissue evidence="6">Muscle</tissue>
    </source>
</reference>
<name>A0A9Q1CGD1_HOLLE</name>
<accession>A0A9Q1CGD1</accession>
<evidence type="ECO:0000256" key="3">
    <source>
        <dbReference type="ARBA" id="ARBA00023136"/>
    </source>
</evidence>
<dbReference type="AlphaFoldDB" id="A0A9Q1CGD1"/>
<evidence type="ECO:0000256" key="2">
    <source>
        <dbReference type="ARBA" id="ARBA00022553"/>
    </source>
</evidence>
<evidence type="ECO:0000256" key="4">
    <source>
        <dbReference type="SAM" id="Coils"/>
    </source>
</evidence>
<proteinExistence type="predicted"/>
<dbReference type="OrthoDB" id="10068192at2759"/>
<feature type="compositionally biased region" description="Basic and acidic residues" evidence="5">
    <location>
        <begin position="410"/>
        <end position="434"/>
    </location>
</feature>
<protein>
    <submittedName>
        <fullName evidence="6">Brain-enriched guanylate kinase-associated protein</fullName>
    </submittedName>
</protein>
<keyword evidence="3" id="KW-0472">Membrane</keyword>
<keyword evidence="4" id="KW-0175">Coiled coil</keyword>
<gene>
    <name evidence="6" type="ORF">HOLleu_07226</name>
</gene>
<feature type="compositionally biased region" description="Polar residues" evidence="5">
    <location>
        <begin position="376"/>
        <end position="391"/>
    </location>
</feature>
<feature type="region of interest" description="Disordered" evidence="5">
    <location>
        <begin position="342"/>
        <end position="553"/>
    </location>
</feature>
<dbReference type="Proteomes" id="UP001152320">
    <property type="component" value="Chromosome 3"/>
</dbReference>
<evidence type="ECO:0000256" key="5">
    <source>
        <dbReference type="SAM" id="MobiDB-lite"/>
    </source>
</evidence>
<dbReference type="GO" id="GO:0016020">
    <property type="term" value="C:membrane"/>
    <property type="evidence" value="ECO:0007669"/>
    <property type="project" value="UniProtKB-SubCell"/>
</dbReference>
<dbReference type="EMBL" id="JAIZAY010000003">
    <property type="protein sequence ID" value="KAJ8044466.1"/>
    <property type="molecule type" value="Genomic_DNA"/>
</dbReference>
<feature type="compositionally biased region" description="Basic and acidic residues" evidence="5">
    <location>
        <begin position="265"/>
        <end position="284"/>
    </location>
</feature>
<feature type="compositionally biased region" description="Polar residues" evidence="5">
    <location>
        <begin position="540"/>
        <end position="553"/>
    </location>
</feature>
<evidence type="ECO:0000256" key="1">
    <source>
        <dbReference type="ARBA" id="ARBA00004170"/>
    </source>
</evidence>
<feature type="compositionally biased region" description="Polar residues" evidence="5">
    <location>
        <begin position="152"/>
        <end position="170"/>
    </location>
</feature>
<evidence type="ECO:0000313" key="6">
    <source>
        <dbReference type="EMBL" id="KAJ8044466.1"/>
    </source>
</evidence>
<comment type="caution">
    <text evidence="6">The sequence shown here is derived from an EMBL/GenBank/DDBJ whole genome shotgun (WGS) entry which is preliminary data.</text>
</comment>
<comment type="subcellular location">
    <subcellularLocation>
        <location evidence="1">Membrane</location>
        <topology evidence="1">Peripheral membrane protein</topology>
    </subcellularLocation>
</comment>
<feature type="coiled-coil region" evidence="4">
    <location>
        <begin position="16"/>
        <end position="103"/>
    </location>
</feature>
<feature type="region of interest" description="Disordered" evidence="5">
    <location>
        <begin position="137"/>
        <end position="170"/>
    </location>
</feature>
<dbReference type="InterPro" id="IPR043441">
    <property type="entry name" value="Tjap1/BEGAIN"/>
</dbReference>
<feature type="region of interest" description="Disordered" evidence="5">
    <location>
        <begin position="264"/>
        <end position="302"/>
    </location>
</feature>
<dbReference type="GO" id="GO:0016301">
    <property type="term" value="F:kinase activity"/>
    <property type="evidence" value="ECO:0007669"/>
    <property type="project" value="UniProtKB-KW"/>
</dbReference>
<keyword evidence="6" id="KW-0808">Transferase</keyword>
<keyword evidence="7" id="KW-1185">Reference proteome</keyword>
<evidence type="ECO:0000313" key="7">
    <source>
        <dbReference type="Proteomes" id="UP001152320"/>
    </source>
</evidence>
<feature type="compositionally biased region" description="Polar residues" evidence="5">
    <location>
        <begin position="435"/>
        <end position="444"/>
    </location>
</feature>
<keyword evidence="6" id="KW-0418">Kinase</keyword>
<dbReference type="PANTHER" id="PTHR28664">
    <property type="entry name" value="TIGHT JUNCTION-ASSOCIATED PROTEIN 1"/>
    <property type="match status" value="1"/>
</dbReference>
<sequence>MESEFLQNTLYTENELEETRDELRLLQQKYNALEKSHQELHEVNQDLEERILDVAASYEKEKQALNREVLTLSQKLLDTRFEINKLEEKNQRYKKDCELAVQLLQCTPSGAYQQHKVSTLPNELQYYVHQIMAENVGGSGSQGNGNASNFNPVSPKNTNPKQPLLNSGDQNNAQYGLLSSRIYDTVPANVVARAIQRRDEAEKKEMEKLLQITSRRKKPGSNTVVVMHDKGVQTLYPYLSDKKYDVLCVKCGVNMRDVTLDEEDLEKKEQVEAEKTPEQQKEEETPQLVNLLDLSDTTTVQKPEPKENLLLDFLEAPNIPPEPPAEPVQTPGQALAELLFGSGEENKAEEDVASNAASSQGSATPGDSGVFDEVSPVTTEQPPNQESTATDGNKDEDCSSQPEAETAMNGKEEKKAESESEAEQKHHPEEEEKTNGTSNETPSETKPPAKGSLKPPPNKGGSHQIRKPSPRINKNQISQRNQNNRPLVNKPKNPMDSNQLKPGKPEAKVSPVTKTIEPPVSKMSPKPKSKMEEPIPKATQVKSQGQHYMQTSV</sequence>
<feature type="compositionally biased region" description="Polar residues" evidence="5">
    <location>
        <begin position="355"/>
        <end position="365"/>
    </location>
</feature>
<dbReference type="PANTHER" id="PTHR28664:SF4">
    <property type="entry name" value="TIGHT JUNCTION-ASSOCIATED PROTEIN 1"/>
    <property type="match status" value="1"/>
</dbReference>
<feature type="compositionally biased region" description="Polar residues" evidence="5">
    <location>
        <begin position="472"/>
        <end position="486"/>
    </location>
</feature>
<feature type="compositionally biased region" description="Low complexity" evidence="5">
    <location>
        <begin position="517"/>
        <end position="526"/>
    </location>
</feature>